<dbReference type="RefSeq" id="WP_034805717.1">
    <property type="nucleotide sequence ID" value="NZ_AWSA01000021.1"/>
</dbReference>
<dbReference type="eggNOG" id="COG5340">
    <property type="taxonomic scope" value="Bacteria"/>
</dbReference>
<evidence type="ECO:0000313" key="3">
    <source>
        <dbReference type="Proteomes" id="UP000019489"/>
    </source>
</evidence>
<dbReference type="AlphaFoldDB" id="W9G5X0"/>
<comment type="caution">
    <text evidence="2">The sequence shown here is derived from an EMBL/GenBank/DDBJ whole genome shotgun (WGS) entry which is preliminary data.</text>
</comment>
<dbReference type="PATRIC" id="fig|1386089.3.peg.2274"/>
<feature type="compositionally biased region" description="Basic and acidic residues" evidence="1">
    <location>
        <begin position="312"/>
        <end position="322"/>
    </location>
</feature>
<protein>
    <recommendedName>
        <fullName evidence="4">AbiEi antitoxin C-terminal domain-containing protein</fullName>
    </recommendedName>
</protein>
<name>W9G5X0_9MICO</name>
<evidence type="ECO:0000313" key="2">
    <source>
        <dbReference type="EMBL" id="EWT01531.1"/>
    </source>
</evidence>
<gene>
    <name evidence="2" type="ORF">N865_10285</name>
</gene>
<dbReference type="EMBL" id="AWSA01000021">
    <property type="protein sequence ID" value="EWT01531.1"/>
    <property type="molecule type" value="Genomic_DNA"/>
</dbReference>
<organism evidence="2 3">
    <name type="scientific">Intrasporangium oryzae NRRL B-24470</name>
    <dbReference type="NCBI Taxonomy" id="1386089"/>
    <lineage>
        <taxon>Bacteria</taxon>
        <taxon>Bacillati</taxon>
        <taxon>Actinomycetota</taxon>
        <taxon>Actinomycetes</taxon>
        <taxon>Micrococcales</taxon>
        <taxon>Intrasporangiaceae</taxon>
        <taxon>Intrasporangium</taxon>
    </lineage>
</organism>
<dbReference type="Proteomes" id="UP000019489">
    <property type="component" value="Unassembled WGS sequence"/>
</dbReference>
<feature type="region of interest" description="Disordered" evidence="1">
    <location>
        <begin position="303"/>
        <end position="322"/>
    </location>
</feature>
<evidence type="ECO:0000256" key="1">
    <source>
        <dbReference type="SAM" id="MobiDB-lite"/>
    </source>
</evidence>
<sequence>MELPEHVLETATRQGGLVTRAQLIEGGVAAAMIRWQMGRRWRSVLPGVIQLDTGLPSFQQRMMAALLAAGPESWLSGVTAAGWHGMPVWDHRLPIFVMVPAPARSRRIAWVSIRATSLTNERLVERGALRFSCRPRSVVDAAAQASDDSAARSLVIGAVQNRLVRVGDVQHWLGARRRNGTIRLKTALREASAGSWSVPEAQLARLARRSHVLPPPWANPQLSDEKDRPLTTPDLWCDDVALAVMVHSLRFHSGALDWDATVDADEDLRAAGVEVVGVTPSAIEKAPDTVLARIEAGYLRAAGRPRPPVTARPRDFMHEASG</sequence>
<dbReference type="OrthoDB" id="4870610at2"/>
<accession>W9G5X0</accession>
<proteinExistence type="predicted"/>
<keyword evidence="3" id="KW-1185">Reference proteome</keyword>
<evidence type="ECO:0008006" key="4">
    <source>
        <dbReference type="Google" id="ProtNLM"/>
    </source>
</evidence>
<reference evidence="2 3" key="1">
    <citation type="submission" date="2013-08" db="EMBL/GenBank/DDBJ databases">
        <title>Intrasporangium oryzae NRRL B-24470.</title>
        <authorList>
            <person name="Liu H."/>
            <person name="Wang G."/>
        </authorList>
    </citation>
    <scope>NUCLEOTIDE SEQUENCE [LARGE SCALE GENOMIC DNA]</scope>
    <source>
        <strain evidence="2 3">NRRL B-24470</strain>
    </source>
</reference>
<dbReference type="STRING" id="1386089.N865_10285"/>